<evidence type="ECO:0000256" key="1">
    <source>
        <dbReference type="SAM" id="MobiDB-lite"/>
    </source>
</evidence>
<gene>
    <name evidence="2" type="ORF">CSOL1703_00000280</name>
</gene>
<sequence length="803" mass="88943">MAHVASQRNIANLLKRRNATTIPRDQQKILDQPGSWAVELDSDSQLRVPRHVLETAKDVARASRKQASTEKKEPTLPQGRQPEKILSETHDVAKSVPGSSLDTSIGNATQERFVSWSPSPARSLAGDQHHSPLPSSIKDGDSCRERSPSTSRRRESNFFTPPPPASQVAFSDGQSSPPPTGHDRANFLTLRLTEIWGGNDWLPPSHRDRSRLTLSDRVLAALFRVTEIAQLKGVPLQSLWQKGGHLHPLSESWPDVEDQSLQIVRRMETKYALADKGTAHANSQVLADNDYGEENVALQITKPPIVSRYLATDFNFPSSGPEDALETQLPEARVVSQAPINRAATTPQLSNKSSSSAHIPATLNTPPCAQPSQRIIPATVRKHSSPPPEGPGEPGKKRRRMKPIQFSDPDAPEANVAVVESSRNPTTFSRMAPTKTYTQISSSNSISSSIIVPATIPQSPPIRKSPPQGRAQRASRPSGAQNQTAGQPNDKNDAMEITVPPTIPELKPFELFTQTYPAYEKDYRGTLWSFVRACVCLDYLMKANSLREYLWDDFIRAFSADYVEYVENTNDPLPALDWFNTLTGAPVFTQLLVKRDTIHDILNTYPDELRVAQSYTNEEGRNKGRDSRSRGSDHQSENSTEQPRVSPRQISSPHRVLIDPETAVETDPSTSIEAQDGQNNISPTFHKPRLPRSPTTPQVDREPEKHYTPPTETTVPSTTRLEYPTQVNFPHQLLDTPHPPIPSSARSTATRSSTGTRRGSSYLQKLASSAKDPDAKRRERLRRHFLKKKSGSTPGSRKAAKTS</sequence>
<feature type="region of interest" description="Disordered" evidence="1">
    <location>
        <begin position="52"/>
        <end position="84"/>
    </location>
</feature>
<feature type="region of interest" description="Disordered" evidence="1">
    <location>
        <begin position="456"/>
        <end position="495"/>
    </location>
</feature>
<dbReference type="AlphaFoldDB" id="A0A9P0EFM6"/>
<feature type="compositionally biased region" description="Low complexity" evidence="1">
    <location>
        <begin position="708"/>
        <end position="719"/>
    </location>
</feature>
<feature type="compositionally biased region" description="Polar residues" evidence="1">
    <location>
        <begin position="667"/>
        <end position="683"/>
    </location>
</feature>
<feature type="compositionally biased region" description="Basic and acidic residues" evidence="1">
    <location>
        <begin position="138"/>
        <end position="156"/>
    </location>
</feature>
<feature type="compositionally biased region" description="Polar residues" evidence="1">
    <location>
        <begin position="478"/>
        <end position="489"/>
    </location>
</feature>
<feature type="region of interest" description="Disordered" evidence="1">
    <location>
        <begin position="614"/>
        <end position="803"/>
    </location>
</feature>
<keyword evidence="3" id="KW-1185">Reference proteome</keyword>
<feature type="region of interest" description="Disordered" evidence="1">
    <location>
        <begin position="114"/>
        <end position="182"/>
    </location>
</feature>
<dbReference type="EMBL" id="CABFOC020000035">
    <property type="protein sequence ID" value="CAH0048337.1"/>
    <property type="molecule type" value="Genomic_DNA"/>
</dbReference>
<protein>
    <submittedName>
        <fullName evidence="2">Uncharacterized protein</fullName>
    </submittedName>
</protein>
<feature type="region of interest" description="Disordered" evidence="1">
    <location>
        <begin position="344"/>
        <end position="416"/>
    </location>
</feature>
<accession>A0A9P0EFM6</accession>
<feature type="compositionally biased region" description="Polar residues" evidence="1">
    <location>
        <begin position="344"/>
        <end position="373"/>
    </location>
</feature>
<dbReference type="OrthoDB" id="3538943at2759"/>
<reference evidence="2" key="1">
    <citation type="submission" date="2021-10" db="EMBL/GenBank/DDBJ databases">
        <authorList>
            <person name="Piombo E."/>
        </authorList>
    </citation>
    <scope>NUCLEOTIDE SEQUENCE</scope>
</reference>
<feature type="compositionally biased region" description="Basic and acidic residues" evidence="1">
    <location>
        <begin position="618"/>
        <end position="636"/>
    </location>
</feature>
<feature type="compositionally biased region" description="Polar residues" evidence="1">
    <location>
        <begin position="637"/>
        <end position="652"/>
    </location>
</feature>
<feature type="compositionally biased region" description="Basic and acidic residues" evidence="1">
    <location>
        <begin position="52"/>
        <end position="74"/>
    </location>
</feature>
<feature type="compositionally biased region" description="Low complexity" evidence="1">
    <location>
        <begin position="743"/>
        <end position="761"/>
    </location>
</feature>
<evidence type="ECO:0000313" key="3">
    <source>
        <dbReference type="Proteomes" id="UP000775872"/>
    </source>
</evidence>
<feature type="compositionally biased region" description="Basic residues" evidence="1">
    <location>
        <begin position="778"/>
        <end position="790"/>
    </location>
</feature>
<organism evidence="2 3">
    <name type="scientific">Clonostachys solani</name>
    <dbReference type="NCBI Taxonomy" id="160281"/>
    <lineage>
        <taxon>Eukaryota</taxon>
        <taxon>Fungi</taxon>
        <taxon>Dikarya</taxon>
        <taxon>Ascomycota</taxon>
        <taxon>Pezizomycotina</taxon>
        <taxon>Sordariomycetes</taxon>
        <taxon>Hypocreomycetidae</taxon>
        <taxon>Hypocreales</taxon>
        <taxon>Bionectriaceae</taxon>
        <taxon>Clonostachys</taxon>
    </lineage>
</organism>
<proteinExistence type="predicted"/>
<dbReference type="Proteomes" id="UP000775872">
    <property type="component" value="Unassembled WGS sequence"/>
</dbReference>
<evidence type="ECO:0000313" key="2">
    <source>
        <dbReference type="EMBL" id="CAH0048337.1"/>
    </source>
</evidence>
<comment type="caution">
    <text evidence="2">The sequence shown here is derived from an EMBL/GenBank/DDBJ whole genome shotgun (WGS) entry which is preliminary data.</text>
</comment>
<name>A0A9P0EFM6_9HYPO</name>